<gene>
    <name evidence="2" type="ordered locus">AM1_B0061</name>
</gene>
<dbReference type="SMART" id="SM00860">
    <property type="entry name" value="SMI1_KNR4"/>
    <property type="match status" value="1"/>
</dbReference>
<protein>
    <submittedName>
        <fullName evidence="2">Glucan synthesis regulatory protein, putative</fullName>
    </submittedName>
</protein>
<feature type="domain" description="Knr4/Smi1-like" evidence="1">
    <location>
        <begin position="27"/>
        <end position="177"/>
    </location>
</feature>
<dbReference type="OrthoDB" id="6989522at2"/>
<evidence type="ECO:0000313" key="3">
    <source>
        <dbReference type="Proteomes" id="UP000000268"/>
    </source>
</evidence>
<dbReference type="AlphaFoldDB" id="A8ZM18"/>
<sequence length="200" mass="22594">MIAESWERIIEWGNRNAPEMLKDLNPGASEEQIAAVEAELGQPIPADFRASLLIHNGESDGWPCKVFADYGAYLGTESILESWKQRKQVAAEVENYADEMPDPEQQIRDGIIFVEGPVRPKLFLPEWIPIMDCNGDVFWALDMNPEEGGVSGQVIAVDWEGCSWKVIADSFRSFIRDYAQELENGAYRVVDEQPTKEDNQ</sequence>
<keyword evidence="2" id="KW-0614">Plasmid</keyword>
<proteinExistence type="predicted"/>
<reference evidence="2 3" key="1">
    <citation type="journal article" date="2008" name="Proc. Natl. Acad. Sci. U.S.A.">
        <title>Niche adaptation and genome expansion in the chlorophyll d-producing cyanobacterium Acaryochloris marina.</title>
        <authorList>
            <person name="Swingley W.D."/>
            <person name="Chen M."/>
            <person name="Cheung P.C."/>
            <person name="Conrad A.L."/>
            <person name="Dejesa L.C."/>
            <person name="Hao J."/>
            <person name="Honchak B.M."/>
            <person name="Karbach L.E."/>
            <person name="Kurdoglu A."/>
            <person name="Lahiri S."/>
            <person name="Mastrian S.D."/>
            <person name="Miyashita H."/>
            <person name="Page L."/>
            <person name="Ramakrishna P."/>
            <person name="Satoh S."/>
            <person name="Sattley W.M."/>
            <person name="Shimada Y."/>
            <person name="Taylor H.L."/>
            <person name="Tomo T."/>
            <person name="Tsuchiya T."/>
            <person name="Wang Z.T."/>
            <person name="Raymond J."/>
            <person name="Mimuro M."/>
            <person name="Blankenship R.E."/>
            <person name="Touchman J.W."/>
        </authorList>
    </citation>
    <scope>NUCLEOTIDE SEQUENCE [LARGE SCALE GENOMIC DNA]</scope>
    <source>
        <strain evidence="3">MBIC 11017</strain>
        <plasmid evidence="3">Plasmid pREB2</plasmid>
    </source>
</reference>
<geneLocation type="plasmid" evidence="2 3">
    <name>pREB2</name>
</geneLocation>
<dbReference type="InterPro" id="IPR018958">
    <property type="entry name" value="Knr4/Smi1-like_dom"/>
</dbReference>
<dbReference type="PANTHER" id="PTHR47432">
    <property type="entry name" value="CELL WALL ASSEMBLY REGULATOR SMI1"/>
    <property type="match status" value="1"/>
</dbReference>
<dbReference type="EMBL" id="CP000839">
    <property type="protein sequence ID" value="ABW31787.1"/>
    <property type="molecule type" value="Genomic_DNA"/>
</dbReference>
<evidence type="ECO:0000259" key="1">
    <source>
        <dbReference type="SMART" id="SM00860"/>
    </source>
</evidence>
<dbReference type="Pfam" id="PF09346">
    <property type="entry name" value="SMI1_KNR4"/>
    <property type="match status" value="1"/>
</dbReference>
<dbReference type="KEGG" id="amr:AM1_B0061"/>
<organism evidence="2 3">
    <name type="scientific">Acaryochloris marina (strain MBIC 11017)</name>
    <dbReference type="NCBI Taxonomy" id="329726"/>
    <lineage>
        <taxon>Bacteria</taxon>
        <taxon>Bacillati</taxon>
        <taxon>Cyanobacteriota</taxon>
        <taxon>Cyanophyceae</taxon>
        <taxon>Acaryochloridales</taxon>
        <taxon>Acaryochloridaceae</taxon>
        <taxon>Acaryochloris</taxon>
    </lineage>
</organism>
<dbReference type="Proteomes" id="UP000000268">
    <property type="component" value="Plasmid pREB2"/>
</dbReference>
<dbReference type="RefSeq" id="WP_012166939.1">
    <property type="nucleotide sequence ID" value="NC_009927.1"/>
</dbReference>
<accession>A8ZM18</accession>
<dbReference type="HOGENOM" id="CLU_085722_1_0_3"/>
<dbReference type="InterPro" id="IPR051873">
    <property type="entry name" value="KNR4/SMI1_regulator"/>
</dbReference>
<dbReference type="PANTHER" id="PTHR47432:SF1">
    <property type="entry name" value="CELL WALL ASSEMBLY REGULATOR SMI1"/>
    <property type="match status" value="1"/>
</dbReference>
<dbReference type="Gene3D" id="3.40.1580.10">
    <property type="entry name" value="SMI1/KNR4-like"/>
    <property type="match status" value="1"/>
</dbReference>
<dbReference type="SUPFAM" id="SSF160631">
    <property type="entry name" value="SMI1/KNR4-like"/>
    <property type="match status" value="1"/>
</dbReference>
<dbReference type="InterPro" id="IPR037883">
    <property type="entry name" value="Knr4/Smi1-like_sf"/>
</dbReference>
<keyword evidence="3" id="KW-1185">Reference proteome</keyword>
<evidence type="ECO:0000313" key="2">
    <source>
        <dbReference type="EMBL" id="ABW31787.1"/>
    </source>
</evidence>
<name>A8ZM18_ACAM1</name>